<dbReference type="Proteomes" id="UP001303046">
    <property type="component" value="Unassembled WGS sequence"/>
</dbReference>
<accession>A0ABR1C1U1</accession>
<protein>
    <submittedName>
        <fullName evidence="2">Uncharacterized protein</fullName>
    </submittedName>
</protein>
<organism evidence="2 3">
    <name type="scientific">Necator americanus</name>
    <name type="common">Human hookworm</name>
    <dbReference type="NCBI Taxonomy" id="51031"/>
    <lineage>
        <taxon>Eukaryota</taxon>
        <taxon>Metazoa</taxon>
        <taxon>Ecdysozoa</taxon>
        <taxon>Nematoda</taxon>
        <taxon>Chromadorea</taxon>
        <taxon>Rhabditida</taxon>
        <taxon>Rhabditina</taxon>
        <taxon>Rhabditomorpha</taxon>
        <taxon>Strongyloidea</taxon>
        <taxon>Ancylostomatidae</taxon>
        <taxon>Bunostominae</taxon>
        <taxon>Necator</taxon>
    </lineage>
</organism>
<name>A0ABR1C1U1_NECAM</name>
<gene>
    <name evidence="2" type="primary">Necator_chrII.g4509</name>
    <name evidence="2" type="ORF">RB195_016717</name>
</gene>
<keyword evidence="3" id="KW-1185">Reference proteome</keyword>
<keyword evidence="1" id="KW-0812">Transmembrane</keyword>
<sequence>MTELFVTQVTVVLSPPLQDLTRAAQNGSISSLNDLGRAAGVILLLLILYAWATSAGGAFMLRKLSGKRLWVSPLASDKLT</sequence>
<dbReference type="EMBL" id="JAVFWL010000002">
    <property type="protein sequence ID" value="KAK6732508.1"/>
    <property type="molecule type" value="Genomic_DNA"/>
</dbReference>
<evidence type="ECO:0000313" key="2">
    <source>
        <dbReference type="EMBL" id="KAK6732508.1"/>
    </source>
</evidence>
<evidence type="ECO:0000256" key="1">
    <source>
        <dbReference type="SAM" id="Phobius"/>
    </source>
</evidence>
<proteinExistence type="predicted"/>
<evidence type="ECO:0000313" key="3">
    <source>
        <dbReference type="Proteomes" id="UP001303046"/>
    </source>
</evidence>
<keyword evidence="1" id="KW-1133">Transmembrane helix</keyword>
<comment type="caution">
    <text evidence="2">The sequence shown here is derived from an EMBL/GenBank/DDBJ whole genome shotgun (WGS) entry which is preliminary data.</text>
</comment>
<feature type="transmembrane region" description="Helical" evidence="1">
    <location>
        <begin position="39"/>
        <end position="61"/>
    </location>
</feature>
<reference evidence="2 3" key="1">
    <citation type="submission" date="2023-08" db="EMBL/GenBank/DDBJ databases">
        <title>A Necator americanus chromosomal reference genome.</title>
        <authorList>
            <person name="Ilik V."/>
            <person name="Petrzelkova K.J."/>
            <person name="Pardy F."/>
            <person name="Fuh T."/>
            <person name="Niatou-Singa F.S."/>
            <person name="Gouil Q."/>
            <person name="Baker L."/>
            <person name="Ritchie M.E."/>
            <person name="Jex A.R."/>
            <person name="Gazzola D."/>
            <person name="Li H."/>
            <person name="Toshio Fujiwara R."/>
            <person name="Zhan B."/>
            <person name="Aroian R.V."/>
            <person name="Pafco B."/>
            <person name="Schwarz E.M."/>
        </authorList>
    </citation>
    <scope>NUCLEOTIDE SEQUENCE [LARGE SCALE GENOMIC DNA]</scope>
    <source>
        <strain evidence="2 3">Aroian</strain>
        <tissue evidence="2">Whole animal</tissue>
    </source>
</reference>
<keyword evidence="1" id="KW-0472">Membrane</keyword>